<dbReference type="GO" id="GO:0003677">
    <property type="term" value="F:DNA binding"/>
    <property type="evidence" value="ECO:0007669"/>
    <property type="project" value="InterPro"/>
</dbReference>
<name>A0A1T5BXN4_9SPHI</name>
<dbReference type="SUPFAM" id="SSF47413">
    <property type="entry name" value="lambda repressor-like DNA-binding domains"/>
    <property type="match status" value="1"/>
</dbReference>
<reference evidence="2" key="1">
    <citation type="submission" date="2017-02" db="EMBL/GenBank/DDBJ databases">
        <authorList>
            <person name="Peterson S.W."/>
        </authorList>
    </citation>
    <scope>NUCLEOTIDE SEQUENCE [LARGE SCALE GENOMIC DNA]</scope>
    <source>
        <strain evidence="2">DSM 22899</strain>
    </source>
</reference>
<dbReference type="SMART" id="SM00530">
    <property type="entry name" value="HTH_XRE"/>
    <property type="match status" value="1"/>
</dbReference>
<dbReference type="Proteomes" id="UP000190541">
    <property type="component" value="Unassembled WGS sequence"/>
</dbReference>
<evidence type="ECO:0000313" key="2">
    <source>
        <dbReference type="EMBL" id="SKB51904.1"/>
    </source>
</evidence>
<dbReference type="InterPro" id="IPR010982">
    <property type="entry name" value="Lambda_DNA-bd_dom_sf"/>
</dbReference>
<gene>
    <name evidence="2" type="ORF">SAMN05660226_01842</name>
</gene>
<dbReference type="EMBL" id="FUYS01000003">
    <property type="protein sequence ID" value="SKB51904.1"/>
    <property type="molecule type" value="Genomic_DNA"/>
</dbReference>
<protein>
    <recommendedName>
        <fullName evidence="1">HTH cro/C1-type domain-containing protein</fullName>
    </recommendedName>
</protein>
<dbReference type="InterPro" id="IPR001387">
    <property type="entry name" value="Cro/C1-type_HTH"/>
</dbReference>
<dbReference type="AlphaFoldDB" id="A0A1T5BXN4"/>
<accession>A0A1T5BXN4</accession>
<sequence length="184" mass="21446">MSSSKKDNKKPAKITPLAQYFIDRIRERRLELGISPEKLSREISPFDGDSIVRKIENEFTSNKYTPGTLKKAAYYLGLTMEDILPDTLLPDDTLQDKTKIPILKEMSAKAALRSLLEEGYFDEGRTRYEIREYANRFFDEEKPENFFDPALEDVYYEAKLIKVEADESNKLIRFQRNPTYDPNA</sequence>
<evidence type="ECO:0000313" key="3">
    <source>
        <dbReference type="Proteomes" id="UP000190541"/>
    </source>
</evidence>
<evidence type="ECO:0000259" key="1">
    <source>
        <dbReference type="SMART" id="SM00530"/>
    </source>
</evidence>
<organism evidence="2 3">
    <name type="scientific">Parapedobacter luteus</name>
    <dbReference type="NCBI Taxonomy" id="623280"/>
    <lineage>
        <taxon>Bacteria</taxon>
        <taxon>Pseudomonadati</taxon>
        <taxon>Bacteroidota</taxon>
        <taxon>Sphingobacteriia</taxon>
        <taxon>Sphingobacteriales</taxon>
        <taxon>Sphingobacteriaceae</taxon>
        <taxon>Parapedobacter</taxon>
    </lineage>
</organism>
<dbReference type="CDD" id="cd00093">
    <property type="entry name" value="HTH_XRE"/>
    <property type="match status" value="1"/>
</dbReference>
<feature type="domain" description="HTH cro/C1-type" evidence="1">
    <location>
        <begin position="24"/>
        <end position="83"/>
    </location>
</feature>
<dbReference type="STRING" id="623280.SAMN05660226_01842"/>
<keyword evidence="3" id="KW-1185">Reference proteome</keyword>
<dbReference type="Gene3D" id="1.10.260.40">
    <property type="entry name" value="lambda repressor-like DNA-binding domains"/>
    <property type="match status" value="1"/>
</dbReference>
<proteinExistence type="predicted"/>